<organism evidence="1 2">
    <name type="scientific">Faecalibacterium intestinale</name>
    <dbReference type="NCBI Taxonomy" id="3133155"/>
    <lineage>
        <taxon>Bacteria</taxon>
        <taxon>Bacillati</taxon>
        <taxon>Bacillota</taxon>
        <taxon>Clostridia</taxon>
        <taxon>Eubacteriales</taxon>
        <taxon>Oscillospiraceae</taxon>
        <taxon>Faecalibacterium</taxon>
    </lineage>
</organism>
<evidence type="ECO:0000313" key="2">
    <source>
        <dbReference type="Proteomes" id="UP001465119"/>
    </source>
</evidence>
<gene>
    <name evidence="1" type="ORF">WMO20_10105</name>
</gene>
<dbReference type="EMBL" id="JBBMEN010000015">
    <property type="protein sequence ID" value="MEQ2386273.1"/>
    <property type="molecule type" value="Genomic_DNA"/>
</dbReference>
<proteinExistence type="predicted"/>
<protein>
    <submittedName>
        <fullName evidence="1">Uncharacterized protein</fullName>
    </submittedName>
</protein>
<reference evidence="1 2" key="1">
    <citation type="submission" date="2024-03" db="EMBL/GenBank/DDBJ databases">
        <title>Human intestinal bacterial collection.</title>
        <authorList>
            <person name="Pauvert C."/>
            <person name="Hitch T.C.A."/>
            <person name="Clavel T."/>
        </authorList>
    </citation>
    <scope>NUCLEOTIDE SEQUENCE [LARGE SCALE GENOMIC DNA]</scope>
    <source>
        <strain evidence="1 2">CLA-AA-H281</strain>
    </source>
</reference>
<name>A0ABV1C659_9FIRM</name>
<sequence>MNIPVFGEVVFNCDQRIWQTILFEKVFYQWQYDDVNSARIYCYFAGCREGLLNQKFVYIWKKKGKVKFSPEEDLLRCAIEEYLVHLSALGFIDIRYYFYPYSGLNHRIMHRSLKPLRRNYATFLEGLLMRFPDTNSPFQYIQEKWISLGKEIEFIQNLDTL</sequence>
<dbReference type="Proteomes" id="UP001465119">
    <property type="component" value="Unassembled WGS sequence"/>
</dbReference>
<evidence type="ECO:0000313" key="1">
    <source>
        <dbReference type="EMBL" id="MEQ2386273.1"/>
    </source>
</evidence>
<dbReference type="RefSeq" id="WP_349186776.1">
    <property type="nucleotide sequence ID" value="NZ_JBBMEN010000015.1"/>
</dbReference>
<accession>A0ABV1C659</accession>
<keyword evidence="2" id="KW-1185">Reference proteome</keyword>
<comment type="caution">
    <text evidence="1">The sequence shown here is derived from an EMBL/GenBank/DDBJ whole genome shotgun (WGS) entry which is preliminary data.</text>
</comment>